<dbReference type="AlphaFoldDB" id="A0A367Y745"/>
<accession>A0A367Y745</accession>
<reference evidence="2 3" key="1">
    <citation type="submission" date="2018-07" db="EMBL/GenBank/DDBJ databases">
        <title>Microbacterium endoborsara sp. nov., a novel actinobacterium isolated from Borszczowia aralocaspica.</title>
        <authorList>
            <person name="An D."/>
        </authorList>
    </citation>
    <scope>NUCLEOTIDE SEQUENCE [LARGE SCALE GENOMIC DNA]</scope>
    <source>
        <strain evidence="2 3">C1.15228</strain>
    </source>
</reference>
<organism evidence="2 3">
    <name type="scientific">Microbacterium sorbitolivorans</name>
    <dbReference type="NCBI Taxonomy" id="1867410"/>
    <lineage>
        <taxon>Bacteria</taxon>
        <taxon>Bacillati</taxon>
        <taxon>Actinomycetota</taxon>
        <taxon>Actinomycetes</taxon>
        <taxon>Micrococcales</taxon>
        <taxon>Microbacteriaceae</taxon>
        <taxon>Microbacterium</taxon>
    </lineage>
</organism>
<comment type="caution">
    <text evidence="2">The sequence shown here is derived from an EMBL/GenBank/DDBJ whole genome shotgun (WGS) entry which is preliminary data.</text>
</comment>
<sequence length="417" mass="45426">MDVSTLMAGPRGRRFLLEFAVTSERRSGGHALSHAVFEADRALDPEPDRGARYVALVGDAPEESDARGEGGVPAEADVPDESGVPAEADAPGSAEPSFGEVAPRPEPIHARYLTTAKSLATTAAKALTATPLVDATWASLRGPLADAVDFARYWQPPEGTDVLLTREEMRTPLERVARHLLTSGALDWWTRSAADSEQVAMSWEDEGPATPLGGAHPSLAENRTTVTEAERRLARRAPADPVEAGSGEWWSAPSWPLWLPQSAGLAPDGSPIAAHLVEDAFGWERGMGNRLVVPEGVRVYEIGGAHDWAELCRRFPLEVTHHKRGDWFHTTGRDGAWVIPDWAEVAMEYDGVHLSIVGYLEAAGRALVVDARACTVLAGWDPDTTYWFTADVRYVGEPRTWIQRASDLDYWWEPAEG</sequence>
<proteinExistence type="predicted"/>
<protein>
    <submittedName>
        <fullName evidence="2">Uncharacterized protein</fullName>
    </submittedName>
</protein>
<feature type="region of interest" description="Disordered" evidence="1">
    <location>
        <begin position="58"/>
        <end position="103"/>
    </location>
</feature>
<name>A0A367Y745_9MICO</name>
<evidence type="ECO:0000256" key="1">
    <source>
        <dbReference type="SAM" id="MobiDB-lite"/>
    </source>
</evidence>
<gene>
    <name evidence="2" type="ORF">DTO57_02160</name>
</gene>
<dbReference type="RefSeq" id="WP_114116574.1">
    <property type="nucleotide sequence ID" value="NZ_BMHU01000001.1"/>
</dbReference>
<evidence type="ECO:0000313" key="3">
    <source>
        <dbReference type="Proteomes" id="UP000253508"/>
    </source>
</evidence>
<keyword evidence="3" id="KW-1185">Reference proteome</keyword>
<dbReference type="OrthoDB" id="4700192at2"/>
<dbReference type="EMBL" id="QORO01000001">
    <property type="protein sequence ID" value="RCK61469.1"/>
    <property type="molecule type" value="Genomic_DNA"/>
</dbReference>
<evidence type="ECO:0000313" key="2">
    <source>
        <dbReference type="EMBL" id="RCK61469.1"/>
    </source>
</evidence>
<dbReference type="Proteomes" id="UP000253508">
    <property type="component" value="Unassembled WGS sequence"/>
</dbReference>